<evidence type="ECO:0000313" key="2">
    <source>
        <dbReference type="Proteomes" id="UP000030949"/>
    </source>
</evidence>
<name>A0A0B1Z1E9_9PSED</name>
<dbReference type="PANTHER" id="PTHR34319">
    <property type="entry name" value="MAJOR EXPORTED PROTEIN"/>
    <property type="match status" value="1"/>
</dbReference>
<sequence>MATPAYMSIEGTKQGLITAGAFTADSVGNTYQEGHEDQVMVQGFQHQVTIPRDPQSGQPTGQRIHKPLVITKVFDKASPLLQAALTSGERLTKVEIQWYRTSAAGTQEHYYTTTLEDAIIVDMKDYMLNCQDPGNSHFTHLEDVHFTYRKITWTHEVSGTSGSDDWRTPVAG</sequence>
<dbReference type="InterPro" id="IPR052947">
    <property type="entry name" value="T6SS_Hcp1_domain"/>
</dbReference>
<dbReference type="NCBIfam" id="TIGR03344">
    <property type="entry name" value="VI_effect_Hcp1"/>
    <property type="match status" value="1"/>
</dbReference>
<dbReference type="EMBL" id="JQGJ01000012">
    <property type="protein sequence ID" value="KHK63192.1"/>
    <property type="molecule type" value="Genomic_DNA"/>
</dbReference>
<dbReference type="Pfam" id="PF05638">
    <property type="entry name" value="T6SS_HCP"/>
    <property type="match status" value="1"/>
</dbReference>
<dbReference type="RefSeq" id="WP_039592796.1">
    <property type="nucleotide sequence ID" value="NZ_CP142104.1"/>
</dbReference>
<dbReference type="AlphaFoldDB" id="A0A0B1Z1E9"/>
<dbReference type="InterPro" id="IPR036624">
    <property type="entry name" value="Hcp1-lik_sf"/>
</dbReference>
<reference evidence="2" key="1">
    <citation type="submission" date="2015-03" db="EMBL/GenBank/DDBJ databases">
        <title>Pseudomonas frederiksbergensis hydrocarbon degrader.</title>
        <authorList>
            <person name="Brown L.M."/>
            <person name="Ruiz O.N."/>
            <person name="Mueller S."/>
            <person name="Gunasekera T.S."/>
        </authorList>
    </citation>
    <scope>NUCLEOTIDE SEQUENCE [LARGE SCALE GENOMIC DNA]</scope>
    <source>
        <strain evidence="2">SI8</strain>
    </source>
</reference>
<proteinExistence type="predicted"/>
<gene>
    <name evidence="1" type="ORF">JZ00_18900</name>
</gene>
<accession>A0A0B1Z1E9</accession>
<dbReference type="Proteomes" id="UP000030949">
    <property type="component" value="Unassembled WGS sequence"/>
</dbReference>
<dbReference type="InterPro" id="IPR008514">
    <property type="entry name" value="T6SS_Hcp"/>
</dbReference>
<dbReference type="PANTHER" id="PTHR34319:SF6">
    <property type="entry name" value="MAJOR EXPORTED PROTEIN"/>
    <property type="match status" value="1"/>
</dbReference>
<protein>
    <submittedName>
        <fullName evidence="1">Major exported protein</fullName>
    </submittedName>
</protein>
<comment type="caution">
    <text evidence="1">The sequence shown here is derived from an EMBL/GenBank/DDBJ whole genome shotgun (WGS) entry which is preliminary data.</text>
</comment>
<dbReference type="OrthoDB" id="5674026at2"/>
<evidence type="ECO:0000313" key="1">
    <source>
        <dbReference type="EMBL" id="KHK63192.1"/>
    </source>
</evidence>
<dbReference type="SUPFAM" id="SSF141452">
    <property type="entry name" value="Hcp1-like"/>
    <property type="match status" value="1"/>
</dbReference>
<organism evidence="1 2">
    <name type="scientific">Pseudomonas frederiksbergensis</name>
    <dbReference type="NCBI Taxonomy" id="104087"/>
    <lineage>
        <taxon>Bacteria</taxon>
        <taxon>Pseudomonadati</taxon>
        <taxon>Pseudomonadota</taxon>
        <taxon>Gammaproteobacteria</taxon>
        <taxon>Pseudomonadales</taxon>
        <taxon>Pseudomonadaceae</taxon>
        <taxon>Pseudomonas</taxon>
    </lineage>
</organism>
<dbReference type="Gene3D" id="2.30.110.20">
    <property type="entry name" value="Hcp1-like"/>
    <property type="match status" value="1"/>
</dbReference>